<dbReference type="CDD" id="cd03758">
    <property type="entry name" value="proteasome_beta_type_2"/>
    <property type="match status" value="1"/>
</dbReference>
<reference evidence="5" key="1">
    <citation type="journal article" date="2022" name="bioRxiv">
        <title>Genomics of Preaxostyla Flagellates Illuminates Evolutionary Transitions and the Path Towards Mitochondrial Loss.</title>
        <authorList>
            <person name="Novak L.V.F."/>
            <person name="Treitli S.C."/>
            <person name="Pyrih J."/>
            <person name="Halakuc P."/>
            <person name="Pipaliya S.V."/>
            <person name="Vacek V."/>
            <person name="Brzon O."/>
            <person name="Soukal P."/>
            <person name="Eme L."/>
            <person name="Dacks J.B."/>
            <person name="Karnkowska A."/>
            <person name="Elias M."/>
            <person name="Hampl V."/>
        </authorList>
    </citation>
    <scope>NUCLEOTIDE SEQUENCE</scope>
    <source>
        <strain evidence="5">RCP-MX</strain>
    </source>
</reference>
<comment type="subunit">
    <text evidence="4">Component of the proteasome complex.</text>
</comment>
<dbReference type="Proteomes" id="UP001141327">
    <property type="component" value="Unassembled WGS sequence"/>
</dbReference>
<evidence type="ECO:0000256" key="2">
    <source>
        <dbReference type="ARBA" id="ARBA00022942"/>
    </source>
</evidence>
<dbReference type="SUPFAM" id="SSF56235">
    <property type="entry name" value="N-terminal nucleophile aminohydrolases (Ntn hydrolases)"/>
    <property type="match status" value="1"/>
</dbReference>
<dbReference type="InterPro" id="IPR029055">
    <property type="entry name" value="Ntn_hydrolases_N"/>
</dbReference>
<keyword evidence="6" id="KW-1185">Reference proteome</keyword>
<dbReference type="PROSITE" id="PS51476">
    <property type="entry name" value="PROTEASOME_BETA_2"/>
    <property type="match status" value="1"/>
</dbReference>
<gene>
    <name evidence="5" type="ORF">PAPYR_10881</name>
</gene>
<accession>A0ABQ8UAQ3</accession>
<keyword evidence="3 4" id="KW-0539">Nucleus</keyword>
<dbReference type="InterPro" id="IPR023333">
    <property type="entry name" value="Proteasome_suB-type"/>
</dbReference>
<comment type="similarity">
    <text evidence="4">Belongs to the peptidase T1B family.</text>
</comment>
<dbReference type="Gene3D" id="3.60.20.10">
    <property type="entry name" value="Glutamine Phosphoribosylpyrophosphate, subunit 1, domain 1"/>
    <property type="match status" value="1"/>
</dbReference>
<dbReference type="Pfam" id="PF00227">
    <property type="entry name" value="Proteasome"/>
    <property type="match status" value="1"/>
</dbReference>
<evidence type="ECO:0000313" key="5">
    <source>
        <dbReference type="EMBL" id="KAJ4454430.1"/>
    </source>
</evidence>
<dbReference type="InterPro" id="IPR016050">
    <property type="entry name" value="Proteasome_bsu_CS"/>
</dbReference>
<dbReference type="PANTHER" id="PTHR32194:SF2">
    <property type="entry name" value="PROTEASOME SUBUNIT BETA TYPE-1"/>
    <property type="match status" value="1"/>
</dbReference>
<protein>
    <recommendedName>
        <fullName evidence="4">Proteasome subunit beta</fullName>
    </recommendedName>
</protein>
<dbReference type="EMBL" id="JAPMOS010000158">
    <property type="protein sequence ID" value="KAJ4454430.1"/>
    <property type="molecule type" value="Genomic_DNA"/>
</dbReference>
<organism evidence="5 6">
    <name type="scientific">Paratrimastix pyriformis</name>
    <dbReference type="NCBI Taxonomy" id="342808"/>
    <lineage>
        <taxon>Eukaryota</taxon>
        <taxon>Metamonada</taxon>
        <taxon>Preaxostyla</taxon>
        <taxon>Paratrimastigidae</taxon>
        <taxon>Paratrimastix</taxon>
    </lineage>
</organism>
<keyword evidence="2 4" id="KW-0647">Proteasome</keyword>
<dbReference type="PROSITE" id="PS00854">
    <property type="entry name" value="PROTEASOME_BETA_1"/>
    <property type="match status" value="1"/>
</dbReference>
<dbReference type="GO" id="GO:0000502">
    <property type="term" value="C:proteasome complex"/>
    <property type="evidence" value="ECO:0007669"/>
    <property type="project" value="UniProtKB-KW"/>
</dbReference>
<evidence type="ECO:0000256" key="3">
    <source>
        <dbReference type="ARBA" id="ARBA00023242"/>
    </source>
</evidence>
<dbReference type="InterPro" id="IPR035206">
    <property type="entry name" value="Proteasome_beta2"/>
</dbReference>
<comment type="function">
    <text evidence="4">Component of the proteasome, a multicatalytic proteinase complex which is characterized by its ability to cleave peptides with Arg, Phe, Tyr, Leu, and Glu adjacent to the leaving group at neutral or slightly basic pH. The proteasome has an ATP-dependent proteolytic activity.</text>
</comment>
<dbReference type="PANTHER" id="PTHR32194">
    <property type="entry name" value="METALLOPROTEASE TLDD"/>
    <property type="match status" value="1"/>
</dbReference>
<proteinExistence type="inferred from homology"/>
<evidence type="ECO:0000313" key="6">
    <source>
        <dbReference type="Proteomes" id="UP001141327"/>
    </source>
</evidence>
<sequence>MEAIIGLRGRDFVLLAGDTKIAHSVMLLKSDVDRIVEIENHIGLAYVGEPGDDQQCVQYLAKNIVLHSMRTGTPMTGNAAAHFVRRTLADGLREHPYNVNLIMGSVDREQAGLYFLDYTGSLAEVKFCAHGYGSFFILGLLDSLYHDDVTLEQGIIMIRKCLAEIKRRLLIQTPAFCVKVITKDGIRLLSPEEMAPRVE</sequence>
<comment type="caution">
    <text evidence="5">The sequence shown here is derived from an EMBL/GenBank/DDBJ whole genome shotgun (WGS) entry which is preliminary data.</text>
</comment>
<evidence type="ECO:0000256" key="4">
    <source>
        <dbReference type="RuleBase" id="RU004203"/>
    </source>
</evidence>
<keyword evidence="1 4" id="KW-0963">Cytoplasm</keyword>
<evidence type="ECO:0000256" key="1">
    <source>
        <dbReference type="ARBA" id="ARBA00022490"/>
    </source>
</evidence>
<dbReference type="InterPro" id="IPR001353">
    <property type="entry name" value="Proteasome_sua/b"/>
</dbReference>
<comment type="subcellular location">
    <subcellularLocation>
        <location evidence="4">Cytoplasm</location>
    </subcellularLocation>
    <subcellularLocation>
        <location evidence="4">Nucleus</location>
    </subcellularLocation>
</comment>
<name>A0ABQ8UAQ3_9EUKA</name>